<accession>A0A1C6Z159</accession>
<dbReference type="AlphaFoldDB" id="A0A1C6Z159"/>
<dbReference type="Gene3D" id="3.20.20.450">
    <property type="entry name" value="EAL domain"/>
    <property type="match status" value="1"/>
</dbReference>
<dbReference type="InterPro" id="IPR050706">
    <property type="entry name" value="Cyclic-di-GMP_PDE-like"/>
</dbReference>
<dbReference type="PANTHER" id="PTHR33121:SF79">
    <property type="entry name" value="CYCLIC DI-GMP PHOSPHODIESTERASE PDED-RELATED"/>
    <property type="match status" value="1"/>
</dbReference>
<dbReference type="SUPFAM" id="SSF141868">
    <property type="entry name" value="EAL domain-like"/>
    <property type="match status" value="1"/>
</dbReference>
<dbReference type="RefSeq" id="WP_072308885.1">
    <property type="nucleotide sequence ID" value="NZ_FMIQ01000045.1"/>
</dbReference>
<dbReference type="PROSITE" id="PS50883">
    <property type="entry name" value="EAL"/>
    <property type="match status" value="1"/>
</dbReference>
<dbReference type="SMART" id="SM00052">
    <property type="entry name" value="EAL"/>
    <property type="match status" value="1"/>
</dbReference>
<dbReference type="CDD" id="cd01948">
    <property type="entry name" value="EAL"/>
    <property type="match status" value="1"/>
</dbReference>
<evidence type="ECO:0000313" key="3">
    <source>
        <dbReference type="Proteomes" id="UP000094844"/>
    </source>
</evidence>
<name>A0A1C6Z159_HAFAL</name>
<feature type="domain" description="EAL" evidence="1">
    <location>
        <begin position="3"/>
        <end position="252"/>
    </location>
</feature>
<gene>
    <name evidence="2" type="ORF">BN1044_02377</name>
</gene>
<dbReference type="EMBL" id="FMIQ01000045">
    <property type="protein sequence ID" value="SCM52890.1"/>
    <property type="molecule type" value="Genomic_DNA"/>
</dbReference>
<proteinExistence type="predicted"/>
<evidence type="ECO:0000313" key="2">
    <source>
        <dbReference type="EMBL" id="SCM52890.1"/>
    </source>
</evidence>
<dbReference type="InterPro" id="IPR035919">
    <property type="entry name" value="EAL_sf"/>
</dbReference>
<sequence>MHPLVSESEAFKALADGAIFPFYQPVVNRDKHILGYELLMRWQIGDDILSPAAFMANFHSSRLWQQLTEMMVHSAINTILHFRGSITFAVNLPDCLLYEDWIEHIMGKARYRLVDKALMSRLVFEISEQSILTDLSEGARAIALLRENGCRVYLDDCFGETSVIFPVKNIPLDGFKIDKSIADTFQNNTYHEHLIRSLIYFCCLNQTICIAEGVDVQDKFEALAALGINAFQGYLIGKPEILRRSRCGIRSI</sequence>
<reference evidence="2 3" key="1">
    <citation type="submission" date="2016-09" db="EMBL/GenBank/DDBJ databases">
        <authorList>
            <person name="Capua I."/>
            <person name="De Benedictis P."/>
            <person name="Joannis T."/>
            <person name="Lombin L.H."/>
            <person name="Cattoli G."/>
        </authorList>
    </citation>
    <scope>NUCLEOTIDE SEQUENCE [LARGE SCALE GENOMIC DNA]</scope>
    <source>
        <strain evidence="2 3">GB001</strain>
    </source>
</reference>
<dbReference type="Proteomes" id="UP000094844">
    <property type="component" value="Unassembled WGS sequence"/>
</dbReference>
<dbReference type="InterPro" id="IPR001633">
    <property type="entry name" value="EAL_dom"/>
</dbReference>
<dbReference type="PANTHER" id="PTHR33121">
    <property type="entry name" value="CYCLIC DI-GMP PHOSPHODIESTERASE PDEF"/>
    <property type="match status" value="1"/>
</dbReference>
<protein>
    <submittedName>
        <fullName evidence="2">EAL domain, c-di-GMP-specific phosphodiesterase class I (Or its enzymatically inactive variant)</fullName>
    </submittedName>
</protein>
<dbReference type="GO" id="GO:0071111">
    <property type="term" value="F:cyclic-guanylate-specific phosphodiesterase activity"/>
    <property type="evidence" value="ECO:0007669"/>
    <property type="project" value="InterPro"/>
</dbReference>
<evidence type="ECO:0000259" key="1">
    <source>
        <dbReference type="PROSITE" id="PS50883"/>
    </source>
</evidence>
<organism evidence="2 3">
    <name type="scientific">Hafnia alvei</name>
    <dbReference type="NCBI Taxonomy" id="569"/>
    <lineage>
        <taxon>Bacteria</taxon>
        <taxon>Pseudomonadati</taxon>
        <taxon>Pseudomonadota</taxon>
        <taxon>Gammaproteobacteria</taxon>
        <taxon>Enterobacterales</taxon>
        <taxon>Hafniaceae</taxon>
        <taxon>Hafnia</taxon>
    </lineage>
</organism>
<dbReference type="OrthoDB" id="6606424at2"/>
<dbReference type="Pfam" id="PF00563">
    <property type="entry name" value="EAL"/>
    <property type="match status" value="1"/>
</dbReference>